<dbReference type="EC" id="3.5.1.2" evidence="10"/>
<dbReference type="Pfam" id="PF00117">
    <property type="entry name" value="GATase"/>
    <property type="match status" value="1"/>
</dbReference>
<keyword evidence="13" id="KW-1185">Reference proteome</keyword>
<comment type="function">
    <text evidence="10">IGPS catalyzes the conversion of PRFAR and glutamine to IGP, AICAR and glutamate. The HisH subunit catalyzes the hydrolysis of glutamine to glutamate and ammonia as part of the synthesis of IGP and AICAR. The resulting ammonia molecule is channeled to the active site of HisF.</text>
</comment>
<dbReference type="InterPro" id="IPR010139">
    <property type="entry name" value="Imidazole-glycPsynth_HisH"/>
</dbReference>
<dbReference type="Proteomes" id="UP000722121">
    <property type="component" value="Unassembled WGS sequence"/>
</dbReference>
<dbReference type="SUPFAM" id="SSF52317">
    <property type="entry name" value="Class I glutamine amidotransferase-like"/>
    <property type="match status" value="1"/>
</dbReference>
<dbReference type="NCBIfam" id="TIGR01855">
    <property type="entry name" value="IMP_synth_hisH"/>
    <property type="match status" value="1"/>
</dbReference>
<evidence type="ECO:0000313" key="12">
    <source>
        <dbReference type="EMBL" id="MBN4066824.1"/>
    </source>
</evidence>
<evidence type="ECO:0000256" key="9">
    <source>
        <dbReference type="ARBA" id="ARBA00049534"/>
    </source>
</evidence>
<sequence length="206" mass="22917">MSLIAIINYGMGNVGSIYNMLKKIQANAIIATTPEAAQGADKLILPGIGAFDHGMKSLKEGGWLPFLQTKAIEEKTPVLGICLGMQLMTLCSEEGQIPGLGWLDAKTVRFQKERLQNQKIPHMGWNLVYVTQDPPIDISTGDRFYFVHSYHVIGNEKNTVARTHYGYDFCSVICQGNLIGAQFHPEKSHRFGMRLLKSFAQVPQYA</sequence>
<keyword evidence="5 10" id="KW-0315">Glutamine amidotransferase</keyword>
<dbReference type="HAMAP" id="MF_00278">
    <property type="entry name" value="HisH"/>
    <property type="match status" value="1"/>
</dbReference>
<keyword evidence="7 10" id="KW-0456">Lyase</keyword>
<evidence type="ECO:0000256" key="2">
    <source>
        <dbReference type="ARBA" id="ARBA00011152"/>
    </source>
</evidence>
<comment type="subunit">
    <text evidence="2 10">Heterodimer of HisH and HisF.</text>
</comment>
<gene>
    <name evidence="10 12" type="primary">hisH</name>
    <name evidence="12" type="ORF">JYU14_01930</name>
</gene>
<proteinExistence type="inferred from homology"/>
<keyword evidence="3 10" id="KW-0028">Amino-acid biosynthesis</keyword>
<evidence type="ECO:0000256" key="8">
    <source>
        <dbReference type="ARBA" id="ARBA00047838"/>
    </source>
</evidence>
<evidence type="ECO:0000256" key="6">
    <source>
        <dbReference type="ARBA" id="ARBA00023102"/>
    </source>
</evidence>
<dbReference type="InterPro" id="IPR029062">
    <property type="entry name" value="Class_I_gatase-like"/>
</dbReference>
<feature type="active site" evidence="10">
    <location>
        <position position="186"/>
    </location>
</feature>
<evidence type="ECO:0000256" key="3">
    <source>
        <dbReference type="ARBA" id="ARBA00022605"/>
    </source>
</evidence>
<keyword evidence="4 10" id="KW-0378">Hydrolase</keyword>
<reference evidence="12 13" key="1">
    <citation type="submission" date="2021-02" db="EMBL/GenBank/DDBJ databases">
        <title>Activity-based single-cell genomes from oceanic crustal fluid captures similar information to metagenomic and metatranscriptomic surveys with orders of magnitude less sampling.</title>
        <authorList>
            <person name="D'Angelo T.S."/>
            <person name="Orcutt B.N."/>
        </authorList>
    </citation>
    <scope>NUCLEOTIDE SEQUENCE [LARGE SCALE GENOMIC DNA]</scope>
    <source>
        <strain evidence="12">AH-315-G07</strain>
    </source>
</reference>
<evidence type="ECO:0000313" key="13">
    <source>
        <dbReference type="Proteomes" id="UP000722121"/>
    </source>
</evidence>
<comment type="caution">
    <text evidence="12">The sequence shown here is derived from an EMBL/GenBank/DDBJ whole genome shotgun (WGS) entry which is preliminary data.</text>
</comment>
<dbReference type="PANTHER" id="PTHR42701">
    <property type="entry name" value="IMIDAZOLE GLYCEROL PHOSPHATE SYNTHASE SUBUNIT HISH"/>
    <property type="match status" value="1"/>
</dbReference>
<dbReference type="CDD" id="cd01748">
    <property type="entry name" value="GATase1_IGP_Synthase"/>
    <property type="match status" value="1"/>
</dbReference>
<keyword evidence="10" id="KW-0963">Cytoplasm</keyword>
<evidence type="ECO:0000256" key="5">
    <source>
        <dbReference type="ARBA" id="ARBA00022962"/>
    </source>
</evidence>
<evidence type="ECO:0000256" key="7">
    <source>
        <dbReference type="ARBA" id="ARBA00023239"/>
    </source>
</evidence>
<evidence type="ECO:0000256" key="4">
    <source>
        <dbReference type="ARBA" id="ARBA00022801"/>
    </source>
</evidence>
<evidence type="ECO:0000256" key="1">
    <source>
        <dbReference type="ARBA" id="ARBA00005091"/>
    </source>
</evidence>
<feature type="active site" description="Nucleophile" evidence="10">
    <location>
        <position position="82"/>
    </location>
</feature>
<dbReference type="EC" id="4.3.2.10" evidence="10"/>
<evidence type="ECO:0000256" key="10">
    <source>
        <dbReference type="HAMAP-Rule" id="MF_00278"/>
    </source>
</evidence>
<dbReference type="InterPro" id="IPR017926">
    <property type="entry name" value="GATASE"/>
</dbReference>
<dbReference type="PANTHER" id="PTHR42701:SF1">
    <property type="entry name" value="IMIDAZOLE GLYCEROL PHOSPHATE SYNTHASE SUBUNIT HISH"/>
    <property type="match status" value="1"/>
</dbReference>
<comment type="subcellular location">
    <subcellularLocation>
        <location evidence="10">Cytoplasm</location>
    </subcellularLocation>
</comment>
<dbReference type="PROSITE" id="PS51273">
    <property type="entry name" value="GATASE_TYPE_1"/>
    <property type="match status" value="1"/>
</dbReference>
<dbReference type="EMBL" id="JAFITR010000027">
    <property type="protein sequence ID" value="MBN4066824.1"/>
    <property type="molecule type" value="Genomic_DNA"/>
</dbReference>
<protein>
    <recommendedName>
        <fullName evidence="10">Imidazole glycerol phosphate synthase subunit HisH</fullName>
        <ecNumber evidence="10">4.3.2.10</ecNumber>
    </recommendedName>
    <alternativeName>
        <fullName evidence="10">IGP synthase glutaminase subunit</fullName>
        <ecNumber evidence="10">3.5.1.2</ecNumber>
    </alternativeName>
    <alternativeName>
        <fullName evidence="10">IGP synthase subunit HisH</fullName>
    </alternativeName>
    <alternativeName>
        <fullName evidence="10">ImGP synthase subunit HisH</fullName>
        <shortName evidence="10">IGPS subunit HisH</shortName>
    </alternativeName>
</protein>
<dbReference type="Gene3D" id="3.40.50.880">
    <property type="match status" value="1"/>
</dbReference>
<dbReference type="PIRSF" id="PIRSF000495">
    <property type="entry name" value="Amidotransf_hisH"/>
    <property type="match status" value="1"/>
</dbReference>
<keyword evidence="6 10" id="KW-0368">Histidine biosynthesis</keyword>
<comment type="catalytic activity">
    <reaction evidence="9 10">
        <text>L-glutamine + H2O = L-glutamate + NH4(+)</text>
        <dbReference type="Rhea" id="RHEA:15889"/>
        <dbReference type="ChEBI" id="CHEBI:15377"/>
        <dbReference type="ChEBI" id="CHEBI:28938"/>
        <dbReference type="ChEBI" id="CHEBI:29985"/>
        <dbReference type="ChEBI" id="CHEBI:58359"/>
        <dbReference type="EC" id="3.5.1.2"/>
    </reaction>
</comment>
<feature type="domain" description="Glutamine amidotransferase" evidence="11">
    <location>
        <begin position="6"/>
        <end position="199"/>
    </location>
</feature>
<name>A0ABS3ATJ2_9BACT</name>
<feature type="active site" evidence="10">
    <location>
        <position position="184"/>
    </location>
</feature>
<accession>A0ABS3ATJ2</accession>
<comment type="catalytic activity">
    <reaction evidence="8 10">
        <text>5-[(5-phospho-1-deoxy-D-ribulos-1-ylimino)methylamino]-1-(5-phospho-beta-D-ribosyl)imidazole-4-carboxamide + L-glutamine = D-erythro-1-(imidazol-4-yl)glycerol 3-phosphate + 5-amino-1-(5-phospho-beta-D-ribosyl)imidazole-4-carboxamide + L-glutamate + H(+)</text>
        <dbReference type="Rhea" id="RHEA:24793"/>
        <dbReference type="ChEBI" id="CHEBI:15378"/>
        <dbReference type="ChEBI" id="CHEBI:29985"/>
        <dbReference type="ChEBI" id="CHEBI:58278"/>
        <dbReference type="ChEBI" id="CHEBI:58359"/>
        <dbReference type="ChEBI" id="CHEBI:58475"/>
        <dbReference type="ChEBI" id="CHEBI:58525"/>
        <dbReference type="EC" id="4.3.2.10"/>
    </reaction>
</comment>
<evidence type="ECO:0000259" key="11">
    <source>
        <dbReference type="Pfam" id="PF00117"/>
    </source>
</evidence>
<organism evidence="12 13">
    <name type="scientific">Simkania negevensis</name>
    <dbReference type="NCBI Taxonomy" id="83561"/>
    <lineage>
        <taxon>Bacteria</taxon>
        <taxon>Pseudomonadati</taxon>
        <taxon>Chlamydiota</taxon>
        <taxon>Chlamydiia</taxon>
        <taxon>Parachlamydiales</taxon>
        <taxon>Simkaniaceae</taxon>
        <taxon>Simkania</taxon>
    </lineage>
</organism>
<comment type="pathway">
    <text evidence="1 10">Amino-acid biosynthesis; L-histidine biosynthesis; L-histidine from 5-phospho-alpha-D-ribose 1-diphosphate: step 5/9.</text>
</comment>